<accession>A0A417Y4G0</accession>
<comment type="similarity">
    <text evidence="1">Belongs to the peptidase S33 family.</text>
</comment>
<evidence type="ECO:0000256" key="1">
    <source>
        <dbReference type="ARBA" id="ARBA00010088"/>
    </source>
</evidence>
<evidence type="ECO:0000259" key="5">
    <source>
        <dbReference type="Pfam" id="PF00561"/>
    </source>
</evidence>
<evidence type="ECO:0000256" key="4">
    <source>
        <dbReference type="SAM" id="SignalP"/>
    </source>
</evidence>
<feature type="domain" description="AB hydrolase-1" evidence="5">
    <location>
        <begin position="94"/>
        <end position="245"/>
    </location>
</feature>
<proteinExistence type="inferred from homology"/>
<feature type="domain" description="Peptidase S33 tripeptidyl aminopeptidase-like C-terminal" evidence="6">
    <location>
        <begin position="433"/>
        <end position="535"/>
    </location>
</feature>
<evidence type="ECO:0000256" key="2">
    <source>
        <dbReference type="ARBA" id="ARBA00022729"/>
    </source>
</evidence>
<keyword evidence="3 7" id="KW-0378">Hydrolase</keyword>
<evidence type="ECO:0000313" key="7">
    <source>
        <dbReference type="EMBL" id="RHW27394.1"/>
    </source>
</evidence>
<keyword evidence="8" id="KW-1185">Reference proteome</keyword>
<name>A0A417Y4G0_9ACTN</name>
<dbReference type="AlphaFoldDB" id="A0A417Y4G0"/>
<dbReference type="OrthoDB" id="3930934at2"/>
<dbReference type="InterPro" id="IPR029058">
    <property type="entry name" value="AB_hydrolase_fold"/>
</dbReference>
<evidence type="ECO:0000259" key="6">
    <source>
        <dbReference type="Pfam" id="PF08386"/>
    </source>
</evidence>
<feature type="chain" id="PRO_5019183569" evidence="4">
    <location>
        <begin position="22"/>
        <end position="544"/>
    </location>
</feature>
<dbReference type="Pfam" id="PF00561">
    <property type="entry name" value="Abhydrolase_1"/>
    <property type="match status" value="1"/>
</dbReference>
<dbReference type="Proteomes" id="UP000283644">
    <property type="component" value="Unassembled WGS sequence"/>
</dbReference>
<dbReference type="Gene3D" id="3.40.50.1820">
    <property type="entry name" value="alpha/beta hydrolase"/>
    <property type="match status" value="1"/>
</dbReference>
<sequence>MRRGPAALLLTLVLAATSALASTTAAAGPSRAPAPMAAEIDITPPTLEWGECAFYDAPAECATAELPLDYDDPTGPTTPITVLRVPARGDRIGTLFVNPGGPGASATGFAAEAGRLIGPGVSRRFDVVGIDPRGVGFSGAAWCRVSNDAWSGFGYPVTRPETRRRIRADRLTNAGCAERRSVIIDHMSSADVARDMDVIRQALGEEQVSYYGVSYGSLLGQTYAAMFPDRVRAMIVDGVLDPVEWTSGHDPGLPMTYRLRSGRGSYEAITSVLNECDRVGRARCVLAGHANETWRRLVRAARTGELRVGRDRVTVQDLVNNALSALYSADSIRYLIDYLAHAARRDDTPARTGATDGADRAWAELERIRAEREAVGPFGIDRAAAPLATTLGAQRGTHRAYLAFESVVCGDAVNPHRPFRWAGTSRLADRTQPWFGRLWTWYSSVCARWEGRSGQDAFRGPWATVTSYPLLVVGNAYDPATPISGARAANRLFAGSVLLMLNGWGHGALGNGDCIRNRMAAYLIDRTLPAPSTVCQAAVRPFPG</sequence>
<organism evidence="7 8">
    <name type="scientific">Nocardioides immobilis</name>
    <dbReference type="NCBI Taxonomy" id="2049295"/>
    <lineage>
        <taxon>Bacteria</taxon>
        <taxon>Bacillati</taxon>
        <taxon>Actinomycetota</taxon>
        <taxon>Actinomycetes</taxon>
        <taxon>Propionibacteriales</taxon>
        <taxon>Nocardioidaceae</taxon>
        <taxon>Nocardioides</taxon>
    </lineage>
</organism>
<reference evidence="7 8" key="1">
    <citation type="submission" date="2018-09" db="EMBL/GenBank/DDBJ databases">
        <title>Genome sequencing of Nocardioides immobilis CCTCC AB 2017083 for comparison to Nocardioides silvaticus.</title>
        <authorList>
            <person name="Li C."/>
            <person name="Wang G."/>
        </authorList>
    </citation>
    <scope>NUCLEOTIDE SEQUENCE [LARGE SCALE GENOMIC DNA]</scope>
    <source>
        <strain evidence="7 8">CCTCC AB 2017083</strain>
    </source>
</reference>
<dbReference type="SUPFAM" id="SSF53474">
    <property type="entry name" value="alpha/beta-Hydrolases"/>
    <property type="match status" value="1"/>
</dbReference>
<evidence type="ECO:0000256" key="3">
    <source>
        <dbReference type="ARBA" id="ARBA00022801"/>
    </source>
</evidence>
<dbReference type="PANTHER" id="PTHR43248:SF29">
    <property type="entry name" value="TRIPEPTIDYL AMINOPEPTIDASE"/>
    <property type="match status" value="1"/>
</dbReference>
<protein>
    <submittedName>
        <fullName evidence="7">Alpha/beta hydrolase</fullName>
    </submittedName>
</protein>
<keyword evidence="2 4" id="KW-0732">Signal</keyword>
<dbReference type="PANTHER" id="PTHR43248">
    <property type="entry name" value="2-SUCCINYL-6-HYDROXY-2,4-CYCLOHEXADIENE-1-CARBOXYLATE SYNTHASE"/>
    <property type="match status" value="1"/>
</dbReference>
<evidence type="ECO:0000313" key="8">
    <source>
        <dbReference type="Proteomes" id="UP000283644"/>
    </source>
</evidence>
<dbReference type="Pfam" id="PF08386">
    <property type="entry name" value="Abhydrolase_4"/>
    <property type="match status" value="1"/>
</dbReference>
<dbReference type="InterPro" id="IPR013595">
    <property type="entry name" value="Pept_S33_TAP-like_C"/>
</dbReference>
<dbReference type="RefSeq" id="WP_118925015.1">
    <property type="nucleotide sequence ID" value="NZ_QXGH01000013.1"/>
</dbReference>
<comment type="caution">
    <text evidence="7">The sequence shown here is derived from an EMBL/GenBank/DDBJ whole genome shotgun (WGS) entry which is preliminary data.</text>
</comment>
<gene>
    <name evidence="7" type="ORF">D0Z08_09605</name>
</gene>
<dbReference type="InterPro" id="IPR051601">
    <property type="entry name" value="Serine_prot/Carboxylest_S33"/>
</dbReference>
<feature type="signal peptide" evidence="4">
    <location>
        <begin position="1"/>
        <end position="21"/>
    </location>
</feature>
<dbReference type="EMBL" id="QXGH01000013">
    <property type="protein sequence ID" value="RHW27394.1"/>
    <property type="molecule type" value="Genomic_DNA"/>
</dbReference>
<dbReference type="GO" id="GO:0016787">
    <property type="term" value="F:hydrolase activity"/>
    <property type="evidence" value="ECO:0007669"/>
    <property type="project" value="UniProtKB-KW"/>
</dbReference>
<dbReference type="InterPro" id="IPR000073">
    <property type="entry name" value="AB_hydrolase_1"/>
</dbReference>